<dbReference type="Gene3D" id="3.40.30.10">
    <property type="entry name" value="Glutaredoxin"/>
    <property type="match status" value="1"/>
</dbReference>
<dbReference type="Proteomes" id="UP000285301">
    <property type="component" value="Unassembled WGS sequence"/>
</dbReference>
<name>A0A3S3QBI9_9ACAR</name>
<dbReference type="Gene3D" id="1.20.1050.10">
    <property type="match status" value="1"/>
</dbReference>
<dbReference type="InterPro" id="IPR004046">
    <property type="entry name" value="GST_C"/>
</dbReference>
<evidence type="ECO:0000313" key="4">
    <source>
        <dbReference type="EMBL" id="RWS06730.1"/>
    </source>
</evidence>
<dbReference type="PROSITE" id="PS50404">
    <property type="entry name" value="GST_NTER"/>
    <property type="match status" value="1"/>
</dbReference>
<dbReference type="FunFam" id="3.40.30.10:FF:000034">
    <property type="entry name" value="glutathione S-transferase 1"/>
    <property type="match status" value="1"/>
</dbReference>
<dbReference type="GO" id="GO:0006749">
    <property type="term" value="P:glutathione metabolic process"/>
    <property type="evidence" value="ECO:0007669"/>
    <property type="project" value="TreeGrafter"/>
</dbReference>
<dbReference type="InterPro" id="IPR004045">
    <property type="entry name" value="Glutathione_S-Trfase_N"/>
</dbReference>
<gene>
    <name evidence="4" type="ORF">B4U79_09699</name>
</gene>
<evidence type="ECO:0000259" key="3">
    <source>
        <dbReference type="PROSITE" id="PS50405"/>
    </source>
</evidence>
<dbReference type="EMBL" id="NCKU01003917">
    <property type="protein sequence ID" value="RWS06730.1"/>
    <property type="molecule type" value="Genomic_DNA"/>
</dbReference>
<comment type="subunit">
    <text evidence="1">Homodimer.</text>
</comment>
<dbReference type="PROSITE" id="PS51354">
    <property type="entry name" value="GLUTAREDOXIN_2"/>
    <property type="match status" value="1"/>
</dbReference>
<feature type="domain" description="GST N-terminal" evidence="2">
    <location>
        <begin position="1"/>
        <end position="82"/>
    </location>
</feature>
<dbReference type="OrthoDB" id="37920at2759"/>
<evidence type="ECO:0000313" key="5">
    <source>
        <dbReference type="Proteomes" id="UP000285301"/>
    </source>
</evidence>
<dbReference type="SUPFAM" id="SSF47616">
    <property type="entry name" value="GST C-terminal domain-like"/>
    <property type="match status" value="1"/>
</dbReference>
<reference evidence="4 5" key="1">
    <citation type="journal article" date="2018" name="Gigascience">
        <title>Genomes of trombidid mites reveal novel predicted allergens and laterally-transferred genes associated with secondary metabolism.</title>
        <authorList>
            <person name="Dong X."/>
            <person name="Chaisiri K."/>
            <person name="Xia D."/>
            <person name="Armstrong S.D."/>
            <person name="Fang Y."/>
            <person name="Donnelly M.J."/>
            <person name="Kadowaki T."/>
            <person name="McGarry J.W."/>
            <person name="Darby A.C."/>
            <person name="Makepeace B.L."/>
        </authorList>
    </citation>
    <scope>NUCLEOTIDE SEQUENCE [LARGE SCALE GENOMIC DNA]</scope>
    <source>
        <strain evidence="4">UoL-WK</strain>
    </source>
</reference>
<dbReference type="FunFam" id="1.20.1050.10:FF:000007">
    <property type="entry name" value="Glutathione S-transferase 1-1"/>
    <property type="match status" value="1"/>
</dbReference>
<feature type="domain" description="GST C-terminal" evidence="3">
    <location>
        <begin position="88"/>
        <end position="209"/>
    </location>
</feature>
<dbReference type="InterPro" id="IPR010987">
    <property type="entry name" value="Glutathione-S-Trfase_C-like"/>
</dbReference>
<protein>
    <submittedName>
        <fullName evidence="4">Glutathione S-transferase 1: isoform D-like protein</fullName>
    </submittedName>
</protein>
<keyword evidence="5" id="KW-1185">Reference proteome</keyword>
<sequence length="218" mass="24957">MPVDFYQEDGCPGCLAVKLTINQLNIPVNYIHLDMEANEHLKPEFLKINPAHLIPTIVDDGFNLWESRAITRYLANQYAPDNELYPRDAKKRAKVDLMLDFDLGSLYASATQWMYPPVLQNVPPSPEKEQAMIEKLKLFDQLLSNGHYAAGDHLTIADFSLAASLHTINSAGHNVDQYPNIKSWLNRLENELPYYKRLVTTHINAVTDWFAPLRKHLK</sequence>
<dbReference type="PANTHER" id="PTHR43969:SF9">
    <property type="entry name" value="GLUTATHIONE S TRANSFERASE D10, ISOFORM A-RELATED"/>
    <property type="match status" value="1"/>
</dbReference>
<dbReference type="PROSITE" id="PS50405">
    <property type="entry name" value="GST_CTER"/>
    <property type="match status" value="1"/>
</dbReference>
<dbReference type="InterPro" id="IPR036249">
    <property type="entry name" value="Thioredoxin-like_sf"/>
</dbReference>
<dbReference type="Pfam" id="PF14497">
    <property type="entry name" value="GST_C_3"/>
    <property type="match status" value="1"/>
</dbReference>
<dbReference type="Pfam" id="PF02798">
    <property type="entry name" value="GST_N"/>
    <property type="match status" value="1"/>
</dbReference>
<keyword evidence="4" id="KW-0808">Transferase</keyword>
<accession>A0A3S3QBI9</accession>
<organism evidence="4 5">
    <name type="scientific">Dinothrombium tinctorium</name>
    <dbReference type="NCBI Taxonomy" id="1965070"/>
    <lineage>
        <taxon>Eukaryota</taxon>
        <taxon>Metazoa</taxon>
        <taxon>Ecdysozoa</taxon>
        <taxon>Arthropoda</taxon>
        <taxon>Chelicerata</taxon>
        <taxon>Arachnida</taxon>
        <taxon>Acari</taxon>
        <taxon>Acariformes</taxon>
        <taxon>Trombidiformes</taxon>
        <taxon>Prostigmata</taxon>
        <taxon>Anystina</taxon>
        <taxon>Parasitengona</taxon>
        <taxon>Trombidioidea</taxon>
        <taxon>Trombidiidae</taxon>
        <taxon>Dinothrombium</taxon>
    </lineage>
</organism>
<dbReference type="InterPro" id="IPR036282">
    <property type="entry name" value="Glutathione-S-Trfase_C_sf"/>
</dbReference>
<dbReference type="SUPFAM" id="SSF52833">
    <property type="entry name" value="Thioredoxin-like"/>
    <property type="match status" value="1"/>
</dbReference>
<dbReference type="STRING" id="1965070.A0A3S3QBI9"/>
<dbReference type="PANTHER" id="PTHR43969">
    <property type="entry name" value="GLUTATHIONE S TRANSFERASE D10, ISOFORM A-RELATED"/>
    <property type="match status" value="1"/>
</dbReference>
<dbReference type="AlphaFoldDB" id="A0A3S3QBI9"/>
<dbReference type="SFLD" id="SFLDG00358">
    <property type="entry name" value="Main_(cytGST)"/>
    <property type="match status" value="1"/>
</dbReference>
<proteinExistence type="predicted"/>
<evidence type="ECO:0000259" key="2">
    <source>
        <dbReference type="PROSITE" id="PS50404"/>
    </source>
</evidence>
<dbReference type="GO" id="GO:0004364">
    <property type="term" value="F:glutathione transferase activity"/>
    <property type="evidence" value="ECO:0007669"/>
    <property type="project" value="TreeGrafter"/>
</dbReference>
<dbReference type="CDD" id="cd03177">
    <property type="entry name" value="GST_C_Delta_Epsilon"/>
    <property type="match status" value="1"/>
</dbReference>
<evidence type="ECO:0000256" key="1">
    <source>
        <dbReference type="ARBA" id="ARBA00011738"/>
    </source>
</evidence>
<comment type="caution">
    <text evidence="4">The sequence shown here is derived from an EMBL/GenBank/DDBJ whole genome shotgun (WGS) entry which is preliminary data.</text>
</comment>
<dbReference type="InterPro" id="IPR040079">
    <property type="entry name" value="Glutathione_S-Trfase"/>
</dbReference>
<dbReference type="SFLD" id="SFLDS00019">
    <property type="entry name" value="Glutathione_Transferase_(cytos"/>
    <property type="match status" value="1"/>
</dbReference>